<keyword evidence="4" id="KW-1185">Reference proteome</keyword>
<accession>A0A5M9JNU4</accession>
<gene>
    <name evidence="3" type="ORF">EYC84_000513</name>
</gene>
<sequence length="79" mass="9083">MEFKRSGGRESYHEYRESQSPGSKSDSLFHDSAHQFPQIARGPRGRIRATKDRWLIVQGVIWGISFFLSFIGIISLQID</sequence>
<feature type="transmembrane region" description="Helical" evidence="2">
    <location>
        <begin position="54"/>
        <end position="78"/>
    </location>
</feature>
<keyword evidence="2" id="KW-0472">Membrane</keyword>
<dbReference type="AlphaFoldDB" id="A0A5M9JNU4"/>
<protein>
    <submittedName>
        <fullName evidence="3">Uncharacterized protein</fullName>
    </submittedName>
</protein>
<evidence type="ECO:0000313" key="4">
    <source>
        <dbReference type="Proteomes" id="UP000322873"/>
    </source>
</evidence>
<proteinExistence type="predicted"/>
<reference evidence="3 4" key="1">
    <citation type="submission" date="2019-06" db="EMBL/GenBank/DDBJ databases">
        <title>Genome Sequence of the Brown Rot Fungal Pathogen Monilinia fructicola.</title>
        <authorList>
            <person name="De Miccolis Angelini R.M."/>
            <person name="Landi L."/>
            <person name="Abate D."/>
            <person name="Pollastro S."/>
            <person name="Romanazzi G."/>
            <person name="Faretra F."/>
        </authorList>
    </citation>
    <scope>NUCLEOTIDE SEQUENCE [LARGE SCALE GENOMIC DNA]</scope>
    <source>
        <strain evidence="3 4">Mfrc123</strain>
    </source>
</reference>
<evidence type="ECO:0000313" key="3">
    <source>
        <dbReference type="EMBL" id="KAA8571174.1"/>
    </source>
</evidence>
<comment type="caution">
    <text evidence="3">The sequence shown here is derived from an EMBL/GenBank/DDBJ whole genome shotgun (WGS) entry which is preliminary data.</text>
</comment>
<feature type="compositionally biased region" description="Basic and acidic residues" evidence="1">
    <location>
        <begin position="1"/>
        <end position="17"/>
    </location>
</feature>
<evidence type="ECO:0000256" key="2">
    <source>
        <dbReference type="SAM" id="Phobius"/>
    </source>
</evidence>
<feature type="region of interest" description="Disordered" evidence="1">
    <location>
        <begin position="1"/>
        <end position="29"/>
    </location>
</feature>
<keyword evidence="2" id="KW-1133">Transmembrane helix</keyword>
<name>A0A5M9JNU4_MONFR</name>
<dbReference type="Proteomes" id="UP000322873">
    <property type="component" value="Unassembled WGS sequence"/>
</dbReference>
<organism evidence="3 4">
    <name type="scientific">Monilinia fructicola</name>
    <name type="common">Brown rot fungus</name>
    <name type="synonym">Ciboria fructicola</name>
    <dbReference type="NCBI Taxonomy" id="38448"/>
    <lineage>
        <taxon>Eukaryota</taxon>
        <taxon>Fungi</taxon>
        <taxon>Dikarya</taxon>
        <taxon>Ascomycota</taxon>
        <taxon>Pezizomycotina</taxon>
        <taxon>Leotiomycetes</taxon>
        <taxon>Helotiales</taxon>
        <taxon>Sclerotiniaceae</taxon>
        <taxon>Monilinia</taxon>
    </lineage>
</organism>
<dbReference type="EMBL" id="VICG01000006">
    <property type="protein sequence ID" value="KAA8571174.1"/>
    <property type="molecule type" value="Genomic_DNA"/>
</dbReference>
<evidence type="ECO:0000256" key="1">
    <source>
        <dbReference type="SAM" id="MobiDB-lite"/>
    </source>
</evidence>
<keyword evidence="2" id="KW-0812">Transmembrane</keyword>